<dbReference type="GO" id="GO:0016740">
    <property type="term" value="F:transferase activity"/>
    <property type="evidence" value="ECO:0007669"/>
    <property type="project" value="UniProtKB-KW"/>
</dbReference>
<dbReference type="EC" id="2.7.8.-" evidence="2"/>
<accession>A0ABS2PLC6</accession>
<keyword evidence="2" id="KW-0808">Transferase</keyword>
<feature type="domain" description="LicD/FKTN/FKRP nucleotidyltransferase" evidence="1">
    <location>
        <begin position="24"/>
        <end position="252"/>
    </location>
</feature>
<dbReference type="PANTHER" id="PTHR43404:SF2">
    <property type="entry name" value="LIPOPOLYSACCHARIDE CHOLINEPHOSPHOTRANSFERASE LICD"/>
    <property type="match status" value="1"/>
</dbReference>
<evidence type="ECO:0000259" key="1">
    <source>
        <dbReference type="Pfam" id="PF04991"/>
    </source>
</evidence>
<comment type="caution">
    <text evidence="2">The sequence shown here is derived from an EMBL/GenBank/DDBJ whole genome shotgun (WGS) entry which is preliminary data.</text>
</comment>
<dbReference type="InterPro" id="IPR007074">
    <property type="entry name" value="LicD/FKTN/FKRP_NTP_transf"/>
</dbReference>
<keyword evidence="3" id="KW-1185">Reference proteome</keyword>
<dbReference type="RefSeq" id="WP_205016525.1">
    <property type="nucleotide sequence ID" value="NZ_JAFBEI010000005.1"/>
</dbReference>
<dbReference type="PANTHER" id="PTHR43404">
    <property type="entry name" value="LIPOPOLYSACCHARIDE CHOLINEPHOSPHOTRANSFERASE LICD"/>
    <property type="match status" value="1"/>
</dbReference>
<protein>
    <submittedName>
        <fullName evidence="2">Lipopolysaccharide cholinephosphotransferase</fullName>
        <ecNumber evidence="2">2.7.8.-</ecNumber>
    </submittedName>
</protein>
<dbReference type="Pfam" id="PF04991">
    <property type="entry name" value="LicD"/>
    <property type="match status" value="1"/>
</dbReference>
<evidence type="ECO:0000313" key="3">
    <source>
        <dbReference type="Proteomes" id="UP000809081"/>
    </source>
</evidence>
<gene>
    <name evidence="2" type="ORF">JOC31_000386</name>
</gene>
<organism evidence="2 3">
    <name type="scientific">Streptococcus saliviloxodontae</name>
    <dbReference type="NCBI Taxonomy" id="1349416"/>
    <lineage>
        <taxon>Bacteria</taxon>
        <taxon>Bacillati</taxon>
        <taxon>Bacillota</taxon>
        <taxon>Bacilli</taxon>
        <taxon>Lactobacillales</taxon>
        <taxon>Streptococcaceae</taxon>
        <taxon>Streptococcus</taxon>
    </lineage>
</organism>
<evidence type="ECO:0000313" key="2">
    <source>
        <dbReference type="EMBL" id="MBM7635593.1"/>
    </source>
</evidence>
<reference evidence="2 3" key="1">
    <citation type="submission" date="2021-01" db="EMBL/GenBank/DDBJ databases">
        <title>Genomic Encyclopedia of Type Strains, Phase IV (KMG-IV): sequencing the most valuable type-strain genomes for metagenomic binning, comparative biology and taxonomic classification.</title>
        <authorList>
            <person name="Goeker M."/>
        </authorList>
    </citation>
    <scope>NUCLEOTIDE SEQUENCE [LARGE SCALE GENOMIC DNA]</scope>
    <source>
        <strain evidence="2 3">DSM 27513</strain>
    </source>
</reference>
<proteinExistence type="predicted"/>
<name>A0ABS2PLC6_9STRE</name>
<dbReference type="EMBL" id="JAFBEI010000005">
    <property type="protein sequence ID" value="MBM7635593.1"/>
    <property type="molecule type" value="Genomic_DNA"/>
</dbReference>
<sequence length="274" mass="32534">MRSEDLKLIQKEQLEMAKVILDICDKHDIPYVIMGGTLLGAVRHQGFIPWDDDLDLGMKRSDYQRFLEVAQEELEPPYSLHHYQTDENYIYPYIRIQDSRYALRREHTRNQTVQQLWVDIFPLDGVPENPLKRWYWEKTLYVLRGLRNLSCFDELVNVNKSYTGLKKHIVALGMKTNVQKYLNTTAILKRIDKFLMSWNLEDNPSIGNPMGGHWFKEVYPKDYYAETVELPFEDCYLKAPKDYEKILVQMYGDYQQLPPESDRNWHGTSLVKED</sequence>
<dbReference type="InterPro" id="IPR052942">
    <property type="entry name" value="LPS_cholinephosphotransferase"/>
</dbReference>
<dbReference type="Proteomes" id="UP000809081">
    <property type="component" value="Unassembled WGS sequence"/>
</dbReference>